<keyword evidence="4" id="KW-1185">Reference proteome</keyword>
<gene>
    <name evidence="3" type="ORF">GBAR_LOCUS26082</name>
</gene>
<dbReference type="Proteomes" id="UP001174909">
    <property type="component" value="Unassembled WGS sequence"/>
</dbReference>
<comment type="caution">
    <text evidence="3">The sequence shown here is derived from an EMBL/GenBank/DDBJ whole genome shotgun (WGS) entry which is preliminary data.</text>
</comment>
<feature type="signal peptide" evidence="2">
    <location>
        <begin position="1"/>
        <end position="21"/>
    </location>
</feature>
<dbReference type="Gene3D" id="2.40.10.10">
    <property type="entry name" value="Trypsin-like serine proteases"/>
    <property type="match status" value="2"/>
</dbReference>
<dbReference type="InterPro" id="IPR050966">
    <property type="entry name" value="Glutamyl_endopeptidase"/>
</dbReference>
<evidence type="ECO:0000313" key="3">
    <source>
        <dbReference type="EMBL" id="CAI8047195.1"/>
    </source>
</evidence>
<evidence type="ECO:0000256" key="1">
    <source>
        <dbReference type="ARBA" id="ARBA00022729"/>
    </source>
</evidence>
<evidence type="ECO:0000313" key="4">
    <source>
        <dbReference type="Proteomes" id="UP001174909"/>
    </source>
</evidence>
<sequence>MRLFIYLSLLIACQQWHLLQAAVTDEIHKWTLRDTEDEQEYSSGDASDSAHSWLQYTRDGSVVQPATVEDVDGLEQYLHTRPDIFTAGPNSRLESYVGEQMEDGPNKIDAETRVNRRPTAIRQEASLPMAGTVLGEVESTNFYPEYAVGILENGCTAFLIGPCHALTTANCVYNSTAGEFVDDLDMWRGRKADVYLDHMVWTSVIIPRSYSLSPSNESDWALIIFNRHSISTVWLKMGFSENIYNIPYTIYGYLGSKPYGTMYSTVCRSRTEEPESENILNIQCGSDECFEGGPLLRGFNFKRSKMPVVYGVSRSSCESYNFSHNSIVFQPDLFWSLCYFMSENGFDARCAISST</sequence>
<evidence type="ECO:0008006" key="5">
    <source>
        <dbReference type="Google" id="ProtNLM"/>
    </source>
</evidence>
<feature type="chain" id="PRO_5041447726" description="Peptidase S1 domain-containing protein" evidence="2">
    <location>
        <begin position="22"/>
        <end position="355"/>
    </location>
</feature>
<reference evidence="3" key="1">
    <citation type="submission" date="2023-03" db="EMBL/GenBank/DDBJ databases">
        <authorList>
            <person name="Steffen K."/>
            <person name="Cardenas P."/>
        </authorList>
    </citation>
    <scope>NUCLEOTIDE SEQUENCE</scope>
</reference>
<name>A0AA35TF74_GEOBA</name>
<keyword evidence="1 2" id="KW-0732">Signal</keyword>
<accession>A0AA35TF74</accession>
<dbReference type="PANTHER" id="PTHR15462">
    <property type="entry name" value="SERINE PROTEASE"/>
    <property type="match status" value="1"/>
</dbReference>
<dbReference type="InterPro" id="IPR043504">
    <property type="entry name" value="Peptidase_S1_PA_chymotrypsin"/>
</dbReference>
<dbReference type="PANTHER" id="PTHR15462:SF8">
    <property type="entry name" value="SERINE PROTEASE"/>
    <property type="match status" value="1"/>
</dbReference>
<evidence type="ECO:0000256" key="2">
    <source>
        <dbReference type="SAM" id="SignalP"/>
    </source>
</evidence>
<dbReference type="AlphaFoldDB" id="A0AA35TF74"/>
<organism evidence="3 4">
    <name type="scientific">Geodia barretti</name>
    <name type="common">Barrett's horny sponge</name>
    <dbReference type="NCBI Taxonomy" id="519541"/>
    <lineage>
        <taxon>Eukaryota</taxon>
        <taxon>Metazoa</taxon>
        <taxon>Porifera</taxon>
        <taxon>Demospongiae</taxon>
        <taxon>Heteroscleromorpha</taxon>
        <taxon>Tetractinellida</taxon>
        <taxon>Astrophorina</taxon>
        <taxon>Geodiidae</taxon>
        <taxon>Geodia</taxon>
    </lineage>
</organism>
<dbReference type="InterPro" id="IPR009003">
    <property type="entry name" value="Peptidase_S1_PA"/>
</dbReference>
<dbReference type="SUPFAM" id="SSF50494">
    <property type="entry name" value="Trypsin-like serine proteases"/>
    <property type="match status" value="1"/>
</dbReference>
<protein>
    <recommendedName>
        <fullName evidence="5">Peptidase S1 domain-containing protein</fullName>
    </recommendedName>
</protein>
<dbReference type="EMBL" id="CASHTH010003618">
    <property type="protein sequence ID" value="CAI8047195.1"/>
    <property type="molecule type" value="Genomic_DNA"/>
</dbReference>
<proteinExistence type="predicted"/>